<keyword evidence="3" id="KW-1185">Reference proteome</keyword>
<evidence type="ECO:0008006" key="4">
    <source>
        <dbReference type="Google" id="ProtNLM"/>
    </source>
</evidence>
<accession>A0A7W6PC14</accession>
<gene>
    <name evidence="2" type="ORF">GGR30_003147</name>
</gene>
<evidence type="ECO:0000313" key="3">
    <source>
        <dbReference type="Proteomes" id="UP000530571"/>
    </source>
</evidence>
<proteinExistence type="predicted"/>
<evidence type="ECO:0000256" key="1">
    <source>
        <dbReference type="SAM" id="SignalP"/>
    </source>
</evidence>
<dbReference type="AlphaFoldDB" id="A0A7W6PC14"/>
<feature type="signal peptide" evidence="1">
    <location>
        <begin position="1"/>
        <end position="37"/>
    </location>
</feature>
<name>A0A7W6PC14_9HYPH</name>
<reference evidence="2 3" key="1">
    <citation type="submission" date="2020-08" db="EMBL/GenBank/DDBJ databases">
        <title>Genomic Encyclopedia of Type Strains, Phase IV (KMG-IV): sequencing the most valuable type-strain genomes for metagenomic binning, comparative biology and taxonomic classification.</title>
        <authorList>
            <person name="Goeker M."/>
        </authorList>
    </citation>
    <scope>NUCLEOTIDE SEQUENCE [LARGE SCALE GENOMIC DNA]</scope>
    <source>
        <strain evidence="2 3">DSM 28101</strain>
    </source>
</reference>
<feature type="chain" id="PRO_5030916068" description="PEP-CTERM sorting domain-containing protein" evidence="1">
    <location>
        <begin position="38"/>
        <end position="256"/>
    </location>
</feature>
<evidence type="ECO:0000313" key="2">
    <source>
        <dbReference type="EMBL" id="MBB4123204.1"/>
    </source>
</evidence>
<sequence>MNQTSLFSRFLSGTAFTTLLLASGVALYSGMPQQAVAQDLYWNAGGTFGDGSSLVAGAGTWATNAANWTSDPTNMTGSGENWPNGTGLNAIFTGLEQNYFSVTVDGTVDFDTITFDSSNSPPGVDDFNTLQFVGNGALRLAPGSGNAGTLHRITSVQQILEVSITNKADNSPTDLIIDGPGGANGVAWLTVLADLTYTGTTFLRTGLLDLGGYYPFETLYQNGSVAGDIVLSPSTRLSIWTASGNQTVTNTISSSD</sequence>
<dbReference type="Proteomes" id="UP000530571">
    <property type="component" value="Unassembled WGS sequence"/>
</dbReference>
<keyword evidence="1" id="KW-0732">Signal</keyword>
<organism evidence="2 3">
    <name type="scientific">Martelella radicis</name>
    <dbReference type="NCBI Taxonomy" id="1397476"/>
    <lineage>
        <taxon>Bacteria</taxon>
        <taxon>Pseudomonadati</taxon>
        <taxon>Pseudomonadota</taxon>
        <taxon>Alphaproteobacteria</taxon>
        <taxon>Hyphomicrobiales</taxon>
        <taxon>Aurantimonadaceae</taxon>
        <taxon>Martelella</taxon>
    </lineage>
</organism>
<comment type="caution">
    <text evidence="2">The sequence shown here is derived from an EMBL/GenBank/DDBJ whole genome shotgun (WGS) entry which is preliminary data.</text>
</comment>
<feature type="non-terminal residue" evidence="2">
    <location>
        <position position="256"/>
    </location>
</feature>
<protein>
    <recommendedName>
        <fullName evidence="4">PEP-CTERM sorting domain-containing protein</fullName>
    </recommendedName>
</protein>
<dbReference type="EMBL" id="JACIDZ010000011">
    <property type="protein sequence ID" value="MBB4123204.1"/>
    <property type="molecule type" value="Genomic_DNA"/>
</dbReference>